<dbReference type="Pfam" id="PF01699">
    <property type="entry name" value="Na_Ca_ex"/>
    <property type="match status" value="2"/>
</dbReference>
<dbReference type="InterPro" id="IPR004481">
    <property type="entry name" value="K/Na/Ca-exchanger"/>
</dbReference>
<dbReference type="GO" id="GO:0006874">
    <property type="term" value="P:intracellular calcium ion homeostasis"/>
    <property type="evidence" value="ECO:0007669"/>
    <property type="project" value="TreeGrafter"/>
</dbReference>
<feature type="transmembrane region" description="Helical" evidence="5">
    <location>
        <begin position="75"/>
        <end position="97"/>
    </location>
</feature>
<evidence type="ECO:0000256" key="1">
    <source>
        <dbReference type="ARBA" id="ARBA00004141"/>
    </source>
</evidence>
<dbReference type="GO" id="GO:0005262">
    <property type="term" value="F:calcium channel activity"/>
    <property type="evidence" value="ECO:0007669"/>
    <property type="project" value="TreeGrafter"/>
</dbReference>
<dbReference type="GO" id="GO:0008273">
    <property type="term" value="F:calcium, potassium:sodium antiporter activity"/>
    <property type="evidence" value="ECO:0007669"/>
    <property type="project" value="TreeGrafter"/>
</dbReference>
<dbReference type="PATRIC" id="fig|84292.3.peg.1997"/>
<feature type="transmembrane region" description="Helical" evidence="5">
    <location>
        <begin position="346"/>
        <end position="364"/>
    </location>
</feature>
<sequence>MELLDIGRVLLGLVLLIGGGEVLVRGASALATKLGIPPLVVGLVIVSAATSAPELAVTIGAVIDEEPSLAVGNVVGSNIVNVLLILGLSALFLPLAVKRRLVKFDLPVMVGISLLLLVLALDGEITQIDGAILFAAAVAHVVLSFTLSKKDPDAAPDVATAAAAPAGTGPVRTRRAPASGVLSYLIPVVLILAGIGLLVFGADLLVTGAVAIATGFGVSSLVIGLTVVAIGTSLPELATSIAAVRRGERDLAVGNIVGSNIFNIGIVLGLPAIFFPAGIPVPDAAISLDIPLMIAAAVALVPIAFTGFTIARWEGAVFVGLYVAYTVYLVLAAVEHDALRGFSTLMLFFVLPLLAVTLIAVTAYEVGLRRGRRETAAP</sequence>
<feature type="domain" description="Sodium/calcium exchanger membrane region" evidence="6">
    <location>
        <begin position="8"/>
        <end position="145"/>
    </location>
</feature>
<comment type="subcellular location">
    <subcellularLocation>
        <location evidence="1">Membrane</location>
        <topology evidence="1">Multi-pass membrane protein</topology>
    </subcellularLocation>
</comment>
<keyword evidence="2 5" id="KW-0812">Transmembrane</keyword>
<name>A0A0M9VKW5_9MICO</name>
<feature type="transmembrane region" description="Helical" evidence="5">
    <location>
        <begin position="127"/>
        <end position="147"/>
    </location>
</feature>
<keyword evidence="3 5" id="KW-1133">Transmembrane helix</keyword>
<dbReference type="EMBL" id="LAVO01000010">
    <property type="protein sequence ID" value="KOS10513.1"/>
    <property type="molecule type" value="Genomic_DNA"/>
</dbReference>
<comment type="caution">
    <text evidence="7">The sequence shown here is derived from an EMBL/GenBank/DDBJ whole genome shotgun (WGS) entry which is preliminary data.</text>
</comment>
<dbReference type="InterPro" id="IPR044880">
    <property type="entry name" value="NCX_ion-bd_dom_sf"/>
</dbReference>
<evidence type="ECO:0000313" key="8">
    <source>
        <dbReference type="Proteomes" id="UP000037737"/>
    </source>
</evidence>
<protein>
    <submittedName>
        <fullName evidence="7">Sodium:calcium antiporter</fullName>
    </submittedName>
</protein>
<dbReference type="PANTHER" id="PTHR10846:SF8">
    <property type="entry name" value="INNER MEMBRANE PROTEIN YRBG"/>
    <property type="match status" value="1"/>
</dbReference>
<feature type="transmembrane region" description="Helical" evidence="5">
    <location>
        <begin position="251"/>
        <end position="274"/>
    </location>
</feature>
<accession>A0A0M9VKW5</accession>
<dbReference type="AlphaFoldDB" id="A0A0M9VKW5"/>
<organism evidence="7 8">
    <name type="scientific">Microbacterium aurantiacum</name>
    <dbReference type="NCBI Taxonomy" id="162393"/>
    <lineage>
        <taxon>Bacteria</taxon>
        <taxon>Bacillati</taxon>
        <taxon>Actinomycetota</taxon>
        <taxon>Actinomycetes</taxon>
        <taxon>Micrococcales</taxon>
        <taxon>Microbacteriaceae</taxon>
        <taxon>Microbacterium</taxon>
    </lineage>
</organism>
<evidence type="ECO:0000313" key="7">
    <source>
        <dbReference type="EMBL" id="KOS10513.1"/>
    </source>
</evidence>
<keyword evidence="8" id="KW-1185">Reference proteome</keyword>
<feature type="transmembrane region" description="Helical" evidence="5">
    <location>
        <begin position="36"/>
        <end position="63"/>
    </location>
</feature>
<feature type="domain" description="Sodium/calcium exchanger membrane region" evidence="6">
    <location>
        <begin position="188"/>
        <end position="330"/>
    </location>
</feature>
<gene>
    <name evidence="7" type="ORF">XI38_09800</name>
</gene>
<dbReference type="Proteomes" id="UP000037737">
    <property type="component" value="Unassembled WGS sequence"/>
</dbReference>
<feature type="transmembrane region" description="Helical" evidence="5">
    <location>
        <begin position="208"/>
        <end position="230"/>
    </location>
</feature>
<feature type="transmembrane region" description="Helical" evidence="5">
    <location>
        <begin position="6"/>
        <end position="24"/>
    </location>
</feature>
<keyword evidence="4 5" id="KW-0472">Membrane</keyword>
<dbReference type="OrthoDB" id="9794225at2"/>
<dbReference type="Gene3D" id="1.20.1420.30">
    <property type="entry name" value="NCX, central ion-binding region"/>
    <property type="match status" value="1"/>
</dbReference>
<evidence type="ECO:0000256" key="4">
    <source>
        <dbReference type="ARBA" id="ARBA00023136"/>
    </source>
</evidence>
<dbReference type="InterPro" id="IPR004837">
    <property type="entry name" value="NaCa_Exmemb"/>
</dbReference>
<evidence type="ECO:0000256" key="5">
    <source>
        <dbReference type="SAM" id="Phobius"/>
    </source>
</evidence>
<feature type="transmembrane region" description="Helical" evidence="5">
    <location>
        <begin position="181"/>
        <end position="202"/>
    </location>
</feature>
<dbReference type="GO" id="GO:0005886">
    <property type="term" value="C:plasma membrane"/>
    <property type="evidence" value="ECO:0007669"/>
    <property type="project" value="TreeGrafter"/>
</dbReference>
<evidence type="ECO:0000259" key="6">
    <source>
        <dbReference type="Pfam" id="PF01699"/>
    </source>
</evidence>
<dbReference type="PANTHER" id="PTHR10846">
    <property type="entry name" value="SODIUM/POTASSIUM/CALCIUM EXCHANGER"/>
    <property type="match status" value="1"/>
</dbReference>
<feature type="transmembrane region" description="Helical" evidence="5">
    <location>
        <begin position="104"/>
        <end position="121"/>
    </location>
</feature>
<dbReference type="KEGG" id="mcw:A8L33_00335"/>
<evidence type="ECO:0000256" key="2">
    <source>
        <dbReference type="ARBA" id="ARBA00022692"/>
    </source>
</evidence>
<dbReference type="NCBIfam" id="TIGR00367">
    <property type="entry name" value="calcium/sodium antiporter"/>
    <property type="match status" value="1"/>
</dbReference>
<feature type="transmembrane region" description="Helical" evidence="5">
    <location>
        <begin position="315"/>
        <end position="334"/>
    </location>
</feature>
<feature type="transmembrane region" description="Helical" evidence="5">
    <location>
        <begin position="286"/>
        <end position="308"/>
    </location>
</feature>
<proteinExistence type="predicted"/>
<reference evidence="7" key="1">
    <citation type="submission" date="2015-04" db="EMBL/GenBank/DDBJ databases">
        <title>Complete genome sequence of Microbacterium chocolatum SIT 101, a bacterium enantioselectively hydrolyzing mesomeric diesters.</title>
        <authorList>
            <person name="Li X."/>
            <person name="Xu Y."/>
        </authorList>
    </citation>
    <scope>NUCLEOTIDE SEQUENCE [LARGE SCALE GENOMIC DNA]</scope>
    <source>
        <strain evidence="7">SIT 101</strain>
    </source>
</reference>
<evidence type="ECO:0000256" key="3">
    <source>
        <dbReference type="ARBA" id="ARBA00022989"/>
    </source>
</evidence>